<dbReference type="Pfam" id="PF00708">
    <property type="entry name" value="Acylphosphatase"/>
    <property type="match status" value="1"/>
</dbReference>
<keyword evidence="4 5" id="KW-0378">Hydrolase</keyword>
<feature type="active site" evidence="4">
    <location>
        <position position="39"/>
    </location>
</feature>
<dbReference type="PANTHER" id="PTHR47268:SF4">
    <property type="entry name" value="ACYLPHOSPHATASE"/>
    <property type="match status" value="1"/>
</dbReference>
<evidence type="ECO:0000259" key="7">
    <source>
        <dbReference type="PROSITE" id="PS51160"/>
    </source>
</evidence>
<evidence type="ECO:0000313" key="8">
    <source>
        <dbReference type="EMBL" id="HGV98150.1"/>
    </source>
</evidence>
<dbReference type="GO" id="GO:0003998">
    <property type="term" value="F:acylphosphatase activity"/>
    <property type="evidence" value="ECO:0007669"/>
    <property type="project" value="UniProtKB-EC"/>
</dbReference>
<dbReference type="SUPFAM" id="SSF54975">
    <property type="entry name" value="Acylphosphatase/BLUF domain-like"/>
    <property type="match status" value="1"/>
</dbReference>
<dbReference type="InterPro" id="IPR036046">
    <property type="entry name" value="Acylphosphatase-like_dom_sf"/>
</dbReference>
<comment type="caution">
    <text evidence="8">The sequence shown here is derived from an EMBL/GenBank/DDBJ whole genome shotgun (WGS) entry which is preliminary data.</text>
</comment>
<feature type="domain" description="Acylphosphatase-like" evidence="7">
    <location>
        <begin position="6"/>
        <end position="93"/>
    </location>
</feature>
<dbReference type="NCBIfam" id="NF011016">
    <property type="entry name" value="PRK14444.1"/>
    <property type="match status" value="1"/>
</dbReference>
<comment type="similarity">
    <text evidence="1 6">Belongs to the acylphosphatase family.</text>
</comment>
<dbReference type="Gene3D" id="3.30.70.100">
    <property type="match status" value="1"/>
</dbReference>
<dbReference type="InterPro" id="IPR020456">
    <property type="entry name" value="Acylphosphatase"/>
</dbReference>
<organism evidence="8">
    <name type="scientific">candidate division WOR-3 bacterium</name>
    <dbReference type="NCBI Taxonomy" id="2052148"/>
    <lineage>
        <taxon>Bacteria</taxon>
        <taxon>Bacteria division WOR-3</taxon>
    </lineage>
</organism>
<evidence type="ECO:0000256" key="6">
    <source>
        <dbReference type="RuleBase" id="RU004168"/>
    </source>
</evidence>
<dbReference type="InterPro" id="IPR017968">
    <property type="entry name" value="Acylphosphatase_CS"/>
</dbReference>
<accession>A0A7C4TF05</accession>
<sequence>MAQTSRAHLLISGIVQGVFFRAHSRDIAQRLNLTGWVRNLPNGMVEIVAEGDITALKEFVEWCHIGPPGARVREVEIKWEEPTGEFRDFEIKYKIGD</sequence>
<dbReference type="PROSITE" id="PS51160">
    <property type="entry name" value="ACYLPHOSPHATASE_3"/>
    <property type="match status" value="1"/>
</dbReference>
<dbReference type="PROSITE" id="PS00151">
    <property type="entry name" value="ACYLPHOSPHATASE_2"/>
    <property type="match status" value="1"/>
</dbReference>
<dbReference type="PANTHER" id="PTHR47268">
    <property type="entry name" value="ACYLPHOSPHATASE"/>
    <property type="match status" value="1"/>
</dbReference>
<dbReference type="AlphaFoldDB" id="A0A7C4TF05"/>
<evidence type="ECO:0000256" key="2">
    <source>
        <dbReference type="ARBA" id="ARBA00012150"/>
    </source>
</evidence>
<evidence type="ECO:0000256" key="3">
    <source>
        <dbReference type="ARBA" id="ARBA00047645"/>
    </source>
</evidence>
<evidence type="ECO:0000256" key="5">
    <source>
        <dbReference type="RuleBase" id="RU000553"/>
    </source>
</evidence>
<evidence type="ECO:0000256" key="4">
    <source>
        <dbReference type="PROSITE-ProRule" id="PRU00520"/>
    </source>
</evidence>
<protein>
    <recommendedName>
        <fullName evidence="2 4">Acylphosphatase</fullName>
        <ecNumber evidence="2 4">3.6.1.7</ecNumber>
    </recommendedName>
</protein>
<gene>
    <name evidence="8" type="ORF">ENV60_07635</name>
</gene>
<comment type="catalytic activity">
    <reaction evidence="3 4 5">
        <text>an acyl phosphate + H2O = a carboxylate + phosphate + H(+)</text>
        <dbReference type="Rhea" id="RHEA:14965"/>
        <dbReference type="ChEBI" id="CHEBI:15377"/>
        <dbReference type="ChEBI" id="CHEBI:15378"/>
        <dbReference type="ChEBI" id="CHEBI:29067"/>
        <dbReference type="ChEBI" id="CHEBI:43474"/>
        <dbReference type="ChEBI" id="CHEBI:59918"/>
        <dbReference type="EC" id="3.6.1.7"/>
    </reaction>
</comment>
<dbReference type="InterPro" id="IPR001792">
    <property type="entry name" value="Acylphosphatase-like_dom"/>
</dbReference>
<reference evidence="8" key="1">
    <citation type="journal article" date="2020" name="mSystems">
        <title>Genome- and Community-Level Interaction Insights into Carbon Utilization and Element Cycling Functions of Hydrothermarchaeota in Hydrothermal Sediment.</title>
        <authorList>
            <person name="Zhou Z."/>
            <person name="Liu Y."/>
            <person name="Xu W."/>
            <person name="Pan J."/>
            <person name="Luo Z.H."/>
            <person name="Li M."/>
        </authorList>
    </citation>
    <scope>NUCLEOTIDE SEQUENCE [LARGE SCALE GENOMIC DNA]</scope>
    <source>
        <strain evidence="8">SpSt-774</strain>
    </source>
</reference>
<proteinExistence type="inferred from homology"/>
<feature type="active site" evidence="4">
    <location>
        <position position="21"/>
    </location>
</feature>
<dbReference type="PROSITE" id="PS00150">
    <property type="entry name" value="ACYLPHOSPHATASE_1"/>
    <property type="match status" value="1"/>
</dbReference>
<name>A0A7C4TF05_UNCW3</name>
<dbReference type="EMBL" id="DTGZ01000139">
    <property type="protein sequence ID" value="HGV98150.1"/>
    <property type="molecule type" value="Genomic_DNA"/>
</dbReference>
<evidence type="ECO:0000256" key="1">
    <source>
        <dbReference type="ARBA" id="ARBA00005614"/>
    </source>
</evidence>
<dbReference type="EC" id="3.6.1.7" evidence="2 4"/>